<proteinExistence type="predicted"/>
<dbReference type="EMBL" id="JBBEGL010000017">
    <property type="protein sequence ID" value="MEJ2890748.1"/>
    <property type="molecule type" value="Genomic_DNA"/>
</dbReference>
<keyword evidence="2" id="KW-1133">Transmembrane helix</keyword>
<feature type="transmembrane region" description="Helical" evidence="2">
    <location>
        <begin position="363"/>
        <end position="384"/>
    </location>
</feature>
<feature type="transmembrane region" description="Helical" evidence="2">
    <location>
        <begin position="228"/>
        <end position="249"/>
    </location>
</feature>
<feature type="transmembrane region" description="Helical" evidence="2">
    <location>
        <begin position="294"/>
        <end position="312"/>
    </location>
</feature>
<name>A0ABU8NE96_9PSEU</name>
<evidence type="ECO:0008006" key="5">
    <source>
        <dbReference type="Google" id="ProtNLM"/>
    </source>
</evidence>
<keyword evidence="4" id="KW-1185">Reference proteome</keyword>
<evidence type="ECO:0000313" key="4">
    <source>
        <dbReference type="Proteomes" id="UP001370100"/>
    </source>
</evidence>
<sequence length="620" mass="65467">MAIPTSSEGSRRLATLRSRPATAPATSHRPAAQRTVTPADALPVVLALAALACLPMVVRATRLDGMGGLGLATVLPLWAWAAIVLAVVACATEILRARPRSAVLVGTTAVLVLCTTGLPSLVESAARVPSAWVHLGFIEAIVETGQIPSGVDSRFAWPGFFAQWAWLSEASGGLALDGVLRWTPPVVVAVWAVAVHAIARPLLGGVRGPWVAVWLFLGANWIEQDYFSPQATVIVLTLALLACLVGPLATTRGDPAGGTWPVPAPDSPRAPWLRRIVATALLPVRRPDRDVDQVLLTWAVVALCLVTVVIDHPLTPFALGAQLVLLALAGRFWGRWLVVVLVVVELTWFVLGAREFWTSRLDLAIGDLGDLVGALAEALFGRFVGDPGQLVIKAGRVVMALATVALAVAGAWVRRRRNGSWLIALLAAVPAGLVLGQSYGGEILLRVLLYSLPFLAVLGAEAIREAARRRPRAGPVVLTVGLVALFASLVVLRGGNEAYLGVTAREVAVSREVLDAAPPGARILRLANTGPMRLTRAADTVQVGSAPECARLGDDVVGCLRRDRPDIVLVLPSMEAEGVVLHNAPPGWSRAAVNAILATGQYRALRDDGDIVVLGREVPR</sequence>
<feature type="transmembrane region" description="Helical" evidence="2">
    <location>
        <begin position="77"/>
        <end position="95"/>
    </location>
</feature>
<evidence type="ECO:0000313" key="3">
    <source>
        <dbReference type="EMBL" id="MEJ2890748.1"/>
    </source>
</evidence>
<protein>
    <recommendedName>
        <fullName evidence="5">Glycosyltransferase RgtA/B/C/D-like domain-containing protein</fullName>
    </recommendedName>
</protein>
<feature type="transmembrane region" description="Helical" evidence="2">
    <location>
        <begin position="475"/>
        <end position="495"/>
    </location>
</feature>
<feature type="transmembrane region" description="Helical" evidence="2">
    <location>
        <begin position="420"/>
        <end position="437"/>
    </location>
</feature>
<feature type="transmembrane region" description="Helical" evidence="2">
    <location>
        <begin position="443"/>
        <end position="463"/>
    </location>
</feature>
<comment type="caution">
    <text evidence="3">The sequence shown here is derived from an EMBL/GenBank/DDBJ whole genome shotgun (WGS) entry which is preliminary data.</text>
</comment>
<keyword evidence="2" id="KW-0472">Membrane</keyword>
<reference evidence="3 4" key="1">
    <citation type="submission" date="2024-03" db="EMBL/GenBank/DDBJ databases">
        <title>Actinomycetospora sp. OC33-EN06, a novel actinomycete isolated from wild orchid (Aerides multiflora).</title>
        <authorList>
            <person name="Suriyachadkun C."/>
        </authorList>
    </citation>
    <scope>NUCLEOTIDE SEQUENCE [LARGE SCALE GENOMIC DNA]</scope>
    <source>
        <strain evidence="3 4">OC33-EN06</strain>
    </source>
</reference>
<evidence type="ECO:0000256" key="1">
    <source>
        <dbReference type="SAM" id="MobiDB-lite"/>
    </source>
</evidence>
<dbReference type="Proteomes" id="UP001370100">
    <property type="component" value="Unassembled WGS sequence"/>
</dbReference>
<feature type="transmembrane region" description="Helical" evidence="2">
    <location>
        <begin position="390"/>
        <end position="413"/>
    </location>
</feature>
<feature type="transmembrane region" description="Helical" evidence="2">
    <location>
        <begin position="39"/>
        <end position="57"/>
    </location>
</feature>
<feature type="transmembrane region" description="Helical" evidence="2">
    <location>
        <begin position="102"/>
        <end position="122"/>
    </location>
</feature>
<gene>
    <name evidence="3" type="ORF">WCD41_30115</name>
</gene>
<dbReference type="RefSeq" id="WP_337718941.1">
    <property type="nucleotide sequence ID" value="NZ_JBBEGL010000017.1"/>
</dbReference>
<organism evidence="3 4">
    <name type="scientific">Actinomycetospora aeridis</name>
    <dbReference type="NCBI Taxonomy" id="3129231"/>
    <lineage>
        <taxon>Bacteria</taxon>
        <taxon>Bacillati</taxon>
        <taxon>Actinomycetota</taxon>
        <taxon>Actinomycetes</taxon>
        <taxon>Pseudonocardiales</taxon>
        <taxon>Pseudonocardiaceae</taxon>
        <taxon>Actinomycetospora</taxon>
    </lineage>
</organism>
<accession>A0ABU8NE96</accession>
<keyword evidence="2" id="KW-0812">Transmembrane</keyword>
<feature type="transmembrane region" description="Helical" evidence="2">
    <location>
        <begin position="332"/>
        <end position="351"/>
    </location>
</feature>
<evidence type="ECO:0000256" key="2">
    <source>
        <dbReference type="SAM" id="Phobius"/>
    </source>
</evidence>
<feature type="region of interest" description="Disordered" evidence="1">
    <location>
        <begin position="1"/>
        <end position="33"/>
    </location>
</feature>